<dbReference type="PANTHER" id="PTHR12231:SF253">
    <property type="entry name" value="DPR-INTERACTING PROTEIN ETA, ISOFORM B-RELATED"/>
    <property type="match status" value="1"/>
</dbReference>
<dbReference type="InterPro" id="IPR013783">
    <property type="entry name" value="Ig-like_fold"/>
</dbReference>
<feature type="domain" description="Ig-like" evidence="6">
    <location>
        <begin position="58"/>
        <end position="152"/>
    </location>
</feature>
<dbReference type="SMART" id="SM00409">
    <property type="entry name" value="IG"/>
    <property type="match status" value="2"/>
</dbReference>
<dbReference type="GO" id="GO:0043005">
    <property type="term" value="C:neuron projection"/>
    <property type="evidence" value="ECO:0007669"/>
    <property type="project" value="TreeGrafter"/>
</dbReference>
<protein>
    <submittedName>
        <fullName evidence="8">Ig-like domain-containing protein</fullName>
    </submittedName>
</protein>
<evidence type="ECO:0000256" key="2">
    <source>
        <dbReference type="ARBA" id="ARBA00022737"/>
    </source>
</evidence>
<reference evidence="8" key="1">
    <citation type="submission" date="2022-11" db="UniProtKB">
        <authorList>
            <consortium name="WormBaseParasite"/>
        </authorList>
    </citation>
    <scope>IDENTIFICATION</scope>
</reference>
<feature type="domain" description="Ig-like" evidence="6">
    <location>
        <begin position="154"/>
        <end position="221"/>
    </location>
</feature>
<evidence type="ECO:0000313" key="7">
    <source>
        <dbReference type="Proteomes" id="UP000887560"/>
    </source>
</evidence>
<dbReference type="InterPro" id="IPR003599">
    <property type="entry name" value="Ig_sub"/>
</dbReference>
<feature type="domain" description="Ig-like" evidence="6">
    <location>
        <begin position="228"/>
        <end position="303"/>
    </location>
</feature>
<dbReference type="InterPro" id="IPR051170">
    <property type="entry name" value="Neural/epithelial_adhesion"/>
</dbReference>
<keyword evidence="3" id="KW-1015">Disulfide bond</keyword>
<dbReference type="AlphaFoldDB" id="A0A915NQN2"/>
<keyword evidence="2" id="KW-0677">Repeat</keyword>
<keyword evidence="1" id="KW-0732">Signal</keyword>
<sequence length="332" mass="36098">VEEGQLPEGVVDLGDGVLEITNASKELHDGMYTCTATNPLGEASDDGKANISPPDSTPKITIPPGKPAPARLKLIAGEPLEVKCEARGEPEPDVEWLHDPGPERGDLPDDFVPITISEQFLRHPSIGLGNSGCYTCRASHQNAFITKGICIEELVCAASVSSLVEKVEWSKAGGGELPPHAEADKGGVLRFDAFKAEDEGEYECSAYRKNEVIASSRVELHPEGDTKPELLQVDISPPNIRVVNQGDSIVLDCIVHGKPKPGQMLLSFDWFYGRRPLCLFHIFSTDSNIIHLKQLKPQNSGFYVAMGKLSNGKLVKSRAIYLVIRPNGQRVK</sequence>
<organism evidence="7 8">
    <name type="scientific">Meloidogyne floridensis</name>
    <dbReference type="NCBI Taxonomy" id="298350"/>
    <lineage>
        <taxon>Eukaryota</taxon>
        <taxon>Metazoa</taxon>
        <taxon>Ecdysozoa</taxon>
        <taxon>Nematoda</taxon>
        <taxon>Chromadorea</taxon>
        <taxon>Rhabditida</taxon>
        <taxon>Tylenchina</taxon>
        <taxon>Tylenchomorpha</taxon>
        <taxon>Tylenchoidea</taxon>
        <taxon>Meloidogynidae</taxon>
        <taxon>Meloidogyninae</taxon>
        <taxon>Meloidogyne</taxon>
    </lineage>
</organism>
<dbReference type="SUPFAM" id="SSF48726">
    <property type="entry name" value="Immunoglobulin"/>
    <property type="match status" value="4"/>
</dbReference>
<dbReference type="Pfam" id="PF13927">
    <property type="entry name" value="Ig_3"/>
    <property type="match status" value="1"/>
</dbReference>
<proteinExistence type="predicted"/>
<dbReference type="PANTHER" id="PTHR12231">
    <property type="entry name" value="CTX-RELATED TYPE I TRANSMEMBRANE PROTEIN"/>
    <property type="match status" value="1"/>
</dbReference>
<dbReference type="InterPro" id="IPR007110">
    <property type="entry name" value="Ig-like_dom"/>
</dbReference>
<dbReference type="PROSITE" id="PS50835">
    <property type="entry name" value="IG_LIKE"/>
    <property type="match status" value="3"/>
</dbReference>
<keyword evidence="4" id="KW-0393">Immunoglobulin domain</keyword>
<name>A0A915NQN2_9BILA</name>
<keyword evidence="7" id="KW-1185">Reference proteome</keyword>
<dbReference type="Gene3D" id="2.60.40.10">
    <property type="entry name" value="Immunoglobulins"/>
    <property type="match status" value="4"/>
</dbReference>
<evidence type="ECO:0000313" key="8">
    <source>
        <dbReference type="WBParaSite" id="scf7180000419998.g4587"/>
    </source>
</evidence>
<evidence type="ECO:0000256" key="5">
    <source>
        <dbReference type="SAM" id="MobiDB-lite"/>
    </source>
</evidence>
<dbReference type="InterPro" id="IPR003598">
    <property type="entry name" value="Ig_sub2"/>
</dbReference>
<feature type="region of interest" description="Disordered" evidence="5">
    <location>
        <begin position="36"/>
        <end position="66"/>
    </location>
</feature>
<evidence type="ECO:0000259" key="6">
    <source>
        <dbReference type="PROSITE" id="PS50835"/>
    </source>
</evidence>
<dbReference type="SMART" id="SM00408">
    <property type="entry name" value="IGc2"/>
    <property type="match status" value="3"/>
</dbReference>
<evidence type="ECO:0000256" key="4">
    <source>
        <dbReference type="ARBA" id="ARBA00023319"/>
    </source>
</evidence>
<evidence type="ECO:0000256" key="1">
    <source>
        <dbReference type="ARBA" id="ARBA00022729"/>
    </source>
</evidence>
<dbReference type="Proteomes" id="UP000887560">
    <property type="component" value="Unplaced"/>
</dbReference>
<evidence type="ECO:0000256" key="3">
    <source>
        <dbReference type="ARBA" id="ARBA00023157"/>
    </source>
</evidence>
<accession>A0A915NQN2</accession>
<dbReference type="WBParaSite" id="scf7180000419998.g4587">
    <property type="protein sequence ID" value="scf7180000419998.g4587"/>
    <property type="gene ID" value="scf7180000419998.g4587"/>
</dbReference>
<dbReference type="InterPro" id="IPR036179">
    <property type="entry name" value="Ig-like_dom_sf"/>
</dbReference>